<dbReference type="InterPro" id="IPR007110">
    <property type="entry name" value="Ig-like_dom"/>
</dbReference>
<keyword evidence="5" id="KW-0472">Membrane</keyword>
<feature type="domain" description="Ig-like" evidence="7">
    <location>
        <begin position="139"/>
        <end position="226"/>
    </location>
</feature>
<protein>
    <submittedName>
        <fullName evidence="9">Carcinoembryonic antigen-related cell adhesion molecule 20</fullName>
    </submittedName>
</protein>
<reference evidence="9" key="1">
    <citation type="submission" date="2025-08" db="UniProtKB">
        <authorList>
            <consortium name="RefSeq"/>
        </authorList>
    </citation>
    <scope>IDENTIFICATION</scope>
</reference>
<keyword evidence="5" id="KW-1133">Transmembrane helix</keyword>
<dbReference type="Gene3D" id="2.60.40.10">
    <property type="entry name" value="Immunoglobulins"/>
    <property type="match status" value="4"/>
</dbReference>
<dbReference type="Pfam" id="PF13895">
    <property type="entry name" value="Ig_2"/>
    <property type="match status" value="1"/>
</dbReference>
<feature type="domain" description="Ig-like" evidence="7">
    <location>
        <begin position="326"/>
        <end position="406"/>
    </location>
</feature>
<dbReference type="SUPFAM" id="SSF48726">
    <property type="entry name" value="Immunoglobulin"/>
    <property type="match status" value="4"/>
</dbReference>
<gene>
    <name evidence="9" type="primary">CEACAM20</name>
</gene>
<dbReference type="PANTHER" id="PTHR44337:SF20">
    <property type="entry name" value="CARCINOEMBRYONIC ANTIGEN-RELATED CELL ADHESION MOLECULE 5-RELATED"/>
    <property type="match status" value="1"/>
</dbReference>
<name>A0ABM1VKM6_ECHTE</name>
<dbReference type="Pfam" id="PF13927">
    <property type="entry name" value="Ig_3"/>
    <property type="match status" value="3"/>
</dbReference>
<sequence length="475" mass="52714">MGSPGFQGPHWVGVLLSASLLTVWSPPATAQLGVHGSTPTTHRNFRNKPIISINQNSAIEHREKVEINCITSDAQVTIRWIFESVSLVPHERMLLSSDNKMLTILTVHRQDAGNYQCETWSPLLVQRSDPIRLDVSYGPDSVEIELDSGVHSGEAIEVLEGSTVVLQAKTQSSPEPEYSWLLPNSFTLTPSNSTLTIHNILREKEGRYRCLVFNKVTQLSSLRAVKIQVLDILTKPHILSPSANLVEHASSVNLTCQTTHERAAVQWFLNGQPLLPSERLELSPDNNTLVIYGLRRTDTGPYECEVWHWGSRARSDPLQLTINYGPDQVNITRNGHHQEVVQETLNSTLILQCQAESKPGAQYLWTLEGSTWMSNGEQLRINALTWDNQGLYKCTASNQVTQLALSASVLVQVIGPQASLSIGVIVGIVIGILAVLALAAGLGYFLFRKFRWSSREKASNSIQEEDHPEEHISSK</sequence>
<accession>A0ABM1VKM6</accession>
<dbReference type="InterPro" id="IPR003599">
    <property type="entry name" value="Ig_sub"/>
</dbReference>
<keyword evidence="2" id="KW-1015">Disulfide bond</keyword>
<organism evidence="8 9">
    <name type="scientific">Echinops telfairi</name>
    <name type="common">Lesser hedgehog tenrec</name>
    <dbReference type="NCBI Taxonomy" id="9371"/>
    <lineage>
        <taxon>Eukaryota</taxon>
        <taxon>Metazoa</taxon>
        <taxon>Chordata</taxon>
        <taxon>Craniata</taxon>
        <taxon>Vertebrata</taxon>
        <taxon>Euteleostomi</taxon>
        <taxon>Mammalia</taxon>
        <taxon>Eutheria</taxon>
        <taxon>Afrotheria</taxon>
        <taxon>Tenrecidae</taxon>
        <taxon>Tenrecinae</taxon>
        <taxon>Echinops</taxon>
    </lineage>
</organism>
<dbReference type="SMART" id="SM00408">
    <property type="entry name" value="IGc2"/>
    <property type="match status" value="4"/>
</dbReference>
<keyword evidence="1 6" id="KW-0732">Signal</keyword>
<evidence type="ECO:0000313" key="8">
    <source>
        <dbReference type="Proteomes" id="UP000694863"/>
    </source>
</evidence>
<evidence type="ECO:0000256" key="4">
    <source>
        <dbReference type="ARBA" id="ARBA00023319"/>
    </source>
</evidence>
<feature type="domain" description="Ig-like" evidence="7">
    <location>
        <begin position="236"/>
        <end position="321"/>
    </location>
</feature>
<evidence type="ECO:0000259" key="7">
    <source>
        <dbReference type="PROSITE" id="PS50835"/>
    </source>
</evidence>
<keyword evidence="5" id="KW-0812">Transmembrane</keyword>
<dbReference type="SMART" id="SM00409">
    <property type="entry name" value="IG"/>
    <property type="match status" value="4"/>
</dbReference>
<evidence type="ECO:0000313" key="9">
    <source>
        <dbReference type="RefSeq" id="XP_030742202.1"/>
    </source>
</evidence>
<dbReference type="Proteomes" id="UP000694863">
    <property type="component" value="Unplaced"/>
</dbReference>
<feature type="signal peptide" evidence="6">
    <location>
        <begin position="1"/>
        <end position="30"/>
    </location>
</feature>
<evidence type="ECO:0000256" key="5">
    <source>
        <dbReference type="SAM" id="Phobius"/>
    </source>
</evidence>
<keyword evidence="8" id="KW-1185">Reference proteome</keyword>
<proteinExistence type="predicted"/>
<keyword evidence="3" id="KW-0325">Glycoprotein</keyword>
<dbReference type="InterPro" id="IPR036179">
    <property type="entry name" value="Ig-like_dom_sf"/>
</dbReference>
<dbReference type="RefSeq" id="XP_030742202.1">
    <property type="nucleotide sequence ID" value="XM_030886342.1"/>
</dbReference>
<dbReference type="InterPro" id="IPR003598">
    <property type="entry name" value="Ig_sub2"/>
</dbReference>
<feature type="domain" description="Ig-like" evidence="7">
    <location>
        <begin position="49"/>
        <end position="117"/>
    </location>
</feature>
<dbReference type="InterPro" id="IPR052598">
    <property type="entry name" value="IgSF_CEA-related"/>
</dbReference>
<evidence type="ECO:0000256" key="6">
    <source>
        <dbReference type="SAM" id="SignalP"/>
    </source>
</evidence>
<dbReference type="PROSITE" id="PS50835">
    <property type="entry name" value="IG_LIKE"/>
    <property type="match status" value="4"/>
</dbReference>
<feature type="transmembrane region" description="Helical" evidence="5">
    <location>
        <begin position="420"/>
        <end position="447"/>
    </location>
</feature>
<feature type="chain" id="PRO_5045821562" evidence="6">
    <location>
        <begin position="31"/>
        <end position="475"/>
    </location>
</feature>
<evidence type="ECO:0000256" key="3">
    <source>
        <dbReference type="ARBA" id="ARBA00023180"/>
    </source>
</evidence>
<keyword evidence="4" id="KW-0393">Immunoglobulin domain</keyword>
<dbReference type="PANTHER" id="PTHR44337">
    <property type="entry name" value="CARCINOEMBRYONIC ANTIGEN-RELATED CELL ADHESION MOLECULE 8"/>
    <property type="match status" value="1"/>
</dbReference>
<dbReference type="InterPro" id="IPR013783">
    <property type="entry name" value="Ig-like_fold"/>
</dbReference>
<evidence type="ECO:0000256" key="1">
    <source>
        <dbReference type="ARBA" id="ARBA00022729"/>
    </source>
</evidence>
<dbReference type="GeneID" id="101639239"/>
<evidence type="ECO:0000256" key="2">
    <source>
        <dbReference type="ARBA" id="ARBA00023157"/>
    </source>
</evidence>